<keyword evidence="4 5" id="KW-0694">RNA-binding</keyword>
<dbReference type="Gene3D" id="1.10.60.30">
    <property type="entry name" value="PSPTO4464-like domains"/>
    <property type="match status" value="2"/>
</dbReference>
<evidence type="ECO:0000256" key="2">
    <source>
        <dbReference type="ARBA" id="ARBA00022517"/>
    </source>
</evidence>
<comment type="subcellular location">
    <subcellularLocation>
        <location evidence="5">Cytoplasm</location>
    </subcellularLocation>
    <text evidence="5">Associates with late stage pre-50S ribosomal subunits.</text>
</comment>
<keyword evidence="1 5" id="KW-0963">Cytoplasm</keyword>
<keyword evidence="2 5" id="KW-0690">Ribosome biogenesis</keyword>
<evidence type="ECO:0000256" key="3">
    <source>
        <dbReference type="ARBA" id="ARBA00022730"/>
    </source>
</evidence>
<protein>
    <recommendedName>
        <fullName evidence="5">Dual-action ribosomal maturation protein DarP</fullName>
    </recommendedName>
    <alternativeName>
        <fullName evidence="5">Large ribosomal subunit assembly factor DarP</fullName>
    </alternativeName>
</protein>
<dbReference type="Pfam" id="PF04751">
    <property type="entry name" value="DarP"/>
    <property type="match status" value="1"/>
</dbReference>
<gene>
    <name evidence="6" type="primary">yjgA</name>
    <name evidence="5" type="synonym">darP</name>
    <name evidence="6" type="ORF">ACEUDJ_12585</name>
</gene>
<accession>A0ABW9GRB8</accession>
<dbReference type="PANTHER" id="PTHR38101:SF1">
    <property type="entry name" value="UPF0307 PROTEIN YJGA"/>
    <property type="match status" value="1"/>
</dbReference>
<comment type="caution">
    <text evidence="6">The sequence shown here is derived from an EMBL/GenBank/DDBJ whole genome shotgun (WGS) entry which is preliminary data.</text>
</comment>
<dbReference type="PIRSF" id="PIRSF016183">
    <property type="entry name" value="UCP016183"/>
    <property type="match status" value="1"/>
</dbReference>
<evidence type="ECO:0000313" key="6">
    <source>
        <dbReference type="EMBL" id="MFM4893702.1"/>
    </source>
</evidence>
<dbReference type="RefSeq" id="WP_042001431.1">
    <property type="nucleotide sequence ID" value="NZ_CDBT01000063.1"/>
</dbReference>
<keyword evidence="7" id="KW-1185">Reference proteome</keyword>
<comment type="similarity">
    <text evidence="5">Belongs to the DarP family.</text>
</comment>
<dbReference type="HAMAP" id="MF_00765">
    <property type="entry name" value="DarP"/>
    <property type="match status" value="1"/>
</dbReference>
<sequence length="174" mass="20793">MSHFNDEQEFEDWGPSKSQLKREAEILQKMGDELVDLSHSELEKIPLDEELAEAVELGRRLKPKKDESFRRHLQFIGRLMRSRDIEPIAEALSIIKNRHSTINARLHRLEQWRERLIVEGDEALNELMSQFHELDRQKLRQLIRNAKKERELNKPPAAFREIYQYLRGEIEDKL</sequence>
<dbReference type="InterPro" id="IPR023153">
    <property type="entry name" value="DarP_sf"/>
</dbReference>
<dbReference type="InterPro" id="IPR006839">
    <property type="entry name" value="DarP"/>
</dbReference>
<dbReference type="CDD" id="cd16331">
    <property type="entry name" value="YjgA-like"/>
    <property type="match status" value="1"/>
</dbReference>
<evidence type="ECO:0000256" key="4">
    <source>
        <dbReference type="ARBA" id="ARBA00022884"/>
    </source>
</evidence>
<evidence type="ECO:0000256" key="5">
    <source>
        <dbReference type="HAMAP-Rule" id="MF_00765"/>
    </source>
</evidence>
<dbReference type="SUPFAM" id="SSF158710">
    <property type="entry name" value="PSPTO4464-like"/>
    <property type="match status" value="1"/>
</dbReference>
<dbReference type="GeneID" id="97221290"/>
<keyword evidence="3 5" id="KW-0699">rRNA-binding</keyword>
<evidence type="ECO:0000256" key="1">
    <source>
        <dbReference type="ARBA" id="ARBA00022490"/>
    </source>
</evidence>
<evidence type="ECO:0000313" key="7">
    <source>
        <dbReference type="Proteomes" id="UP001630969"/>
    </source>
</evidence>
<dbReference type="Proteomes" id="UP001630969">
    <property type="component" value="Unassembled WGS sequence"/>
</dbReference>
<comment type="function">
    <text evidence="5">Member of a network of 50S ribosomal subunit biogenesis factors which assembles along the 30S-50S interface, preventing incorrect 23S rRNA structures from forming. Promotes peptidyl transferase center (PTC) maturation.</text>
</comment>
<dbReference type="PANTHER" id="PTHR38101">
    <property type="entry name" value="UPF0307 PROTEIN YJGA"/>
    <property type="match status" value="1"/>
</dbReference>
<name>A0ABW9GRB8_9GAMM</name>
<dbReference type="NCBIfam" id="NF003593">
    <property type="entry name" value="PRK05255.1-1"/>
    <property type="match status" value="1"/>
</dbReference>
<proteinExistence type="inferred from homology"/>
<dbReference type="EMBL" id="JBGXBU010000005">
    <property type="protein sequence ID" value="MFM4893702.1"/>
    <property type="molecule type" value="Genomic_DNA"/>
</dbReference>
<organism evidence="6 7">
    <name type="scientific">Aeromonas bivalvium</name>
    <dbReference type="NCBI Taxonomy" id="440079"/>
    <lineage>
        <taxon>Bacteria</taxon>
        <taxon>Pseudomonadati</taxon>
        <taxon>Pseudomonadota</taxon>
        <taxon>Gammaproteobacteria</taxon>
        <taxon>Aeromonadales</taxon>
        <taxon>Aeromonadaceae</taxon>
        <taxon>Aeromonas</taxon>
    </lineage>
</organism>
<reference evidence="6 7" key="1">
    <citation type="submission" date="2024-09" db="EMBL/GenBank/DDBJ databases">
        <title>Aeromonas strains Genome sequencing and assembly.</title>
        <authorList>
            <person name="Hu X."/>
            <person name="Tang B."/>
        </authorList>
    </citation>
    <scope>NUCLEOTIDE SEQUENCE [LARGE SCALE GENOMIC DNA]</scope>
    <source>
        <strain evidence="6 7">NB23SCDHY001</strain>
    </source>
</reference>